<dbReference type="EMBL" id="CDMY01000968">
    <property type="protein sequence ID" value="CEM38059.1"/>
    <property type="molecule type" value="Genomic_DNA"/>
</dbReference>
<gene>
    <name evidence="1" type="ORF">Vbra_23330</name>
</gene>
<organism evidence="1 2">
    <name type="scientific">Vitrella brassicaformis (strain CCMP3155)</name>
    <dbReference type="NCBI Taxonomy" id="1169540"/>
    <lineage>
        <taxon>Eukaryota</taxon>
        <taxon>Sar</taxon>
        <taxon>Alveolata</taxon>
        <taxon>Colpodellida</taxon>
        <taxon>Vitrellaceae</taxon>
        <taxon>Vitrella</taxon>
    </lineage>
</organism>
<dbReference type="AlphaFoldDB" id="A0A0G4H2Y6"/>
<evidence type="ECO:0000313" key="1">
    <source>
        <dbReference type="EMBL" id="CEM38059.1"/>
    </source>
</evidence>
<proteinExistence type="predicted"/>
<dbReference type="VEuPathDB" id="CryptoDB:Vbra_23330"/>
<name>A0A0G4H2Y6_VITBC</name>
<dbReference type="InParanoid" id="A0A0G4H2Y6"/>
<accession>A0A0G4H2Y6</accession>
<reference evidence="1 2" key="1">
    <citation type="submission" date="2014-11" db="EMBL/GenBank/DDBJ databases">
        <authorList>
            <person name="Zhu J."/>
            <person name="Qi W."/>
            <person name="Song R."/>
        </authorList>
    </citation>
    <scope>NUCLEOTIDE SEQUENCE [LARGE SCALE GENOMIC DNA]</scope>
</reference>
<sequence length="122" mass="13799">MRCGPLTIAKMLFYTLQIAKMLYGPLAVPWPSRRDMVVRLYQVGGTSRIDNIHRIGIALFLECLYIQGCIRALFDGLVLSASLSSSLWLLPRLRVRKSHTSALSPSSLTVRQQAVNEQLHRF</sequence>
<evidence type="ECO:0000313" key="2">
    <source>
        <dbReference type="Proteomes" id="UP000041254"/>
    </source>
</evidence>
<protein>
    <submittedName>
        <fullName evidence="1">Uncharacterized protein</fullName>
    </submittedName>
</protein>
<dbReference type="Proteomes" id="UP000041254">
    <property type="component" value="Unassembled WGS sequence"/>
</dbReference>
<keyword evidence="2" id="KW-1185">Reference proteome</keyword>